<feature type="region of interest" description="Disordered" evidence="1">
    <location>
        <begin position="99"/>
        <end position="146"/>
    </location>
</feature>
<evidence type="ECO:0000256" key="1">
    <source>
        <dbReference type="SAM" id="MobiDB-lite"/>
    </source>
</evidence>
<evidence type="ECO:0000313" key="2">
    <source>
        <dbReference type="EMBL" id="JAG51566.1"/>
    </source>
</evidence>
<name>A0A0K8SE51_LYGHE</name>
<feature type="region of interest" description="Disordered" evidence="1">
    <location>
        <begin position="182"/>
        <end position="312"/>
    </location>
</feature>
<reference evidence="2" key="1">
    <citation type="submission" date="2014-09" db="EMBL/GenBank/DDBJ databases">
        <authorList>
            <person name="Magalhaes I.L.F."/>
            <person name="Oliveira U."/>
            <person name="Santos F.R."/>
            <person name="Vidigal T.H.D.A."/>
            <person name="Brescovit A.D."/>
            <person name="Santos A.J."/>
        </authorList>
    </citation>
    <scope>NUCLEOTIDE SEQUENCE</scope>
</reference>
<dbReference type="AlphaFoldDB" id="A0A0K8SE51"/>
<organism evidence="2">
    <name type="scientific">Lygus hesperus</name>
    <name type="common">Western plant bug</name>
    <dbReference type="NCBI Taxonomy" id="30085"/>
    <lineage>
        <taxon>Eukaryota</taxon>
        <taxon>Metazoa</taxon>
        <taxon>Ecdysozoa</taxon>
        <taxon>Arthropoda</taxon>
        <taxon>Hexapoda</taxon>
        <taxon>Insecta</taxon>
        <taxon>Pterygota</taxon>
        <taxon>Neoptera</taxon>
        <taxon>Paraneoptera</taxon>
        <taxon>Hemiptera</taxon>
        <taxon>Heteroptera</taxon>
        <taxon>Panheteroptera</taxon>
        <taxon>Cimicomorpha</taxon>
        <taxon>Miridae</taxon>
        <taxon>Mirini</taxon>
        <taxon>Lygus</taxon>
    </lineage>
</organism>
<feature type="compositionally biased region" description="Low complexity" evidence="1">
    <location>
        <begin position="1"/>
        <end position="16"/>
    </location>
</feature>
<feature type="compositionally biased region" description="Basic and acidic residues" evidence="1">
    <location>
        <begin position="195"/>
        <end position="209"/>
    </location>
</feature>
<accession>A0A0K8SE51</accession>
<feature type="compositionally biased region" description="Basic and acidic residues" evidence="1">
    <location>
        <begin position="64"/>
        <end position="74"/>
    </location>
</feature>
<dbReference type="SUPFAM" id="SSF90209">
    <property type="entry name" value="Ran binding protein zinc finger-like"/>
    <property type="match status" value="1"/>
</dbReference>
<dbReference type="EMBL" id="GBRD01014260">
    <property type="protein sequence ID" value="JAG51566.1"/>
    <property type="molecule type" value="Transcribed_RNA"/>
</dbReference>
<sequence length="312" mass="33965">MSAVASPSAAPTPSRPTLKRRHDSSSDDDVCAKQRYFYVLAPESSDYSSDGPESIYSVQAKSTDVARDTSDTSSKDSWSGSDDSRMFELEVVSLSDSDRAFPFPVTTSSSPEDMERVPSLDSELEPTAAGSSRRSAESDDEGESRVRSAGLFSFCRQCKGINTDPHFMYCIRCHRLRKSFLPERPKGKRVKSKKRLEDSTREEDAHDSGIHSQSSTGTLPLDHSPLVALEAPSQQTSDEDDLPDNALSTEPHAGCDDGSSYIQELYQGFGSPGKRDHGGPGNPSSGTTDRVETSTKNIGRPFGIPSVHRVVF</sequence>
<feature type="region of interest" description="Disordered" evidence="1">
    <location>
        <begin position="42"/>
        <end position="83"/>
    </location>
</feature>
<proteinExistence type="predicted"/>
<protein>
    <submittedName>
        <fullName evidence="2">Uncharacterized protein</fullName>
    </submittedName>
</protein>
<dbReference type="InterPro" id="IPR036443">
    <property type="entry name" value="Znf_RanBP2_sf"/>
</dbReference>
<dbReference type="Gene3D" id="2.30.30.380">
    <property type="entry name" value="Zn-finger domain of Sec23/24"/>
    <property type="match status" value="1"/>
</dbReference>
<feature type="region of interest" description="Disordered" evidence="1">
    <location>
        <begin position="1"/>
        <end position="29"/>
    </location>
</feature>
<feature type="non-terminal residue" evidence="2">
    <location>
        <position position="312"/>
    </location>
</feature>